<proteinExistence type="inferred from homology"/>
<dbReference type="PROSITE" id="PS50111">
    <property type="entry name" value="CHEMOTAXIS_TRANSDUC_2"/>
    <property type="match status" value="1"/>
</dbReference>
<keyword evidence="7 9" id="KW-0807">Transducer</keyword>
<dbReference type="InterPro" id="IPR003660">
    <property type="entry name" value="HAMP_dom"/>
</dbReference>
<dbReference type="EMBL" id="JAAAWN010000009">
    <property type="protein sequence ID" value="NDV91223.1"/>
    <property type="molecule type" value="Genomic_DNA"/>
</dbReference>
<keyword evidence="5 10" id="KW-1133">Transmembrane helix</keyword>
<dbReference type="GO" id="GO:0005886">
    <property type="term" value="C:plasma membrane"/>
    <property type="evidence" value="ECO:0007669"/>
    <property type="project" value="UniProtKB-SubCell"/>
</dbReference>
<dbReference type="Pfam" id="PF00015">
    <property type="entry name" value="MCPsignal"/>
    <property type="match status" value="1"/>
</dbReference>
<feature type="domain" description="Methyl-accepting transducer" evidence="11">
    <location>
        <begin position="355"/>
        <end position="591"/>
    </location>
</feature>
<dbReference type="CDD" id="cd06225">
    <property type="entry name" value="HAMP"/>
    <property type="match status" value="1"/>
</dbReference>
<organism evidence="13 14">
    <name type="scientific">Alteromonas profundi</name>
    <dbReference type="NCBI Taxonomy" id="2696062"/>
    <lineage>
        <taxon>Bacteria</taxon>
        <taxon>Pseudomonadati</taxon>
        <taxon>Pseudomonadota</taxon>
        <taxon>Gammaproteobacteria</taxon>
        <taxon>Alteromonadales</taxon>
        <taxon>Alteromonadaceae</taxon>
        <taxon>Alteromonas/Salinimonas group</taxon>
        <taxon>Alteromonas</taxon>
    </lineage>
</organism>
<dbReference type="CDD" id="cd18773">
    <property type="entry name" value="PDC1_HK_sensor"/>
    <property type="match status" value="1"/>
</dbReference>
<reference evidence="13 14" key="1">
    <citation type="submission" date="2020-01" db="EMBL/GenBank/DDBJ databases">
        <authorList>
            <person name="Chen J."/>
            <person name="Zhu S."/>
            <person name="Yang J."/>
        </authorList>
    </citation>
    <scope>NUCLEOTIDE SEQUENCE [LARGE SCALE GENOMIC DNA]</scope>
    <source>
        <strain evidence="13 14">345S023</strain>
    </source>
</reference>
<evidence type="ECO:0000259" key="11">
    <source>
        <dbReference type="PROSITE" id="PS50111"/>
    </source>
</evidence>
<evidence type="ECO:0000259" key="12">
    <source>
        <dbReference type="PROSITE" id="PS50885"/>
    </source>
</evidence>
<dbReference type="SUPFAM" id="SSF58104">
    <property type="entry name" value="Methyl-accepting chemotaxis protein (MCP) signaling domain"/>
    <property type="match status" value="1"/>
</dbReference>
<keyword evidence="6 10" id="KW-0472">Membrane</keyword>
<keyword evidence="4 10" id="KW-0812">Transmembrane</keyword>
<dbReference type="GO" id="GO:0007165">
    <property type="term" value="P:signal transduction"/>
    <property type="evidence" value="ECO:0007669"/>
    <property type="project" value="UniProtKB-KW"/>
</dbReference>
<keyword evidence="3" id="KW-0145">Chemotaxis</keyword>
<dbReference type="Pfam" id="PF00672">
    <property type="entry name" value="HAMP"/>
    <property type="match status" value="1"/>
</dbReference>
<dbReference type="Gene3D" id="3.30.450.20">
    <property type="entry name" value="PAS domain"/>
    <property type="match status" value="2"/>
</dbReference>
<evidence type="ECO:0000256" key="8">
    <source>
        <dbReference type="ARBA" id="ARBA00029447"/>
    </source>
</evidence>
<dbReference type="FunFam" id="1.10.287.950:FF:000001">
    <property type="entry name" value="Methyl-accepting chemotaxis sensory transducer"/>
    <property type="match status" value="1"/>
</dbReference>
<feature type="domain" description="HAMP" evidence="12">
    <location>
        <begin position="296"/>
        <end position="350"/>
    </location>
</feature>
<sequence length="627" mass="67142">MLKNMSLKNKLAISASFAIIVSSVTVSVLSLQSSLDRLKLLVDERVNSSMTSYNQYVSDWLASKENALMSLPQGGEEDNLVVHLQQLKNSAGFDNVFAAFDDGTQQNANGVVLPAGNDDPRQWGWYKNAAKNPSDVFIDNPTVAAATGANVVSLGKAQSLFNRQFILGADVEITDILTTMEQVILPGEGFMFIANESGYIFSHPDTSLLNKSVETLGINRTQIREVIGATSNNLVDIDGEEVEMFALPIENTALVTVVAINYRSLVAPIYNQLYKQLGVTVLLVIVCIVLFNVLCNILFRPLQNVAAALSQIANGSGDLSKRIDIDANDEVGHLANDFNRFVAKLHELILHIQTQAQGLTAQSNSSEDRAELSASKLAQQQHDISMVATSVTEMASATQAIAQNAEQAAKVATDSSKITKDGSTLVMTTRQAITHLAKELSSASNVVSELDKHAQEISVVIATIQGIAEQTNLLALNAAIEAARAGEQGRGFAVVADEVRVLSQRTHASTEEIKSTIETLQGITARAVGIMSSSSAQADKTVQHADNASEALIQINESVASITDMASEISTAAEQQTYVTEEITQNITAIKDVTDELAVGADESLKQATELKAEAQSLSSKVSSFTL</sequence>
<evidence type="ECO:0000256" key="3">
    <source>
        <dbReference type="ARBA" id="ARBA00022500"/>
    </source>
</evidence>
<evidence type="ECO:0000256" key="6">
    <source>
        <dbReference type="ARBA" id="ARBA00023136"/>
    </source>
</evidence>
<comment type="caution">
    <text evidence="13">The sequence shown here is derived from an EMBL/GenBank/DDBJ whole genome shotgun (WGS) entry which is preliminary data.</text>
</comment>
<dbReference type="InterPro" id="IPR004089">
    <property type="entry name" value="MCPsignal_dom"/>
</dbReference>
<dbReference type="AlphaFoldDB" id="A0A7X5LKV5"/>
<dbReference type="SMART" id="SM00304">
    <property type="entry name" value="HAMP"/>
    <property type="match status" value="1"/>
</dbReference>
<evidence type="ECO:0000256" key="7">
    <source>
        <dbReference type="ARBA" id="ARBA00023224"/>
    </source>
</evidence>
<evidence type="ECO:0000256" key="9">
    <source>
        <dbReference type="PROSITE-ProRule" id="PRU00284"/>
    </source>
</evidence>
<evidence type="ECO:0000256" key="2">
    <source>
        <dbReference type="ARBA" id="ARBA00022475"/>
    </source>
</evidence>
<dbReference type="PANTHER" id="PTHR32089:SF117">
    <property type="entry name" value="METHYL ACCEPTING SENSORY TRANSDUCER WITH CACHE_1 SMALL MOLECULE BINDING DOMAIN"/>
    <property type="match status" value="1"/>
</dbReference>
<dbReference type="PANTHER" id="PTHR32089">
    <property type="entry name" value="METHYL-ACCEPTING CHEMOTAXIS PROTEIN MCPB"/>
    <property type="match status" value="1"/>
</dbReference>
<evidence type="ECO:0000313" key="13">
    <source>
        <dbReference type="EMBL" id="NDV91223.1"/>
    </source>
</evidence>
<evidence type="ECO:0000256" key="4">
    <source>
        <dbReference type="ARBA" id="ARBA00022692"/>
    </source>
</evidence>
<dbReference type="Gene3D" id="1.10.287.950">
    <property type="entry name" value="Methyl-accepting chemotaxis protein"/>
    <property type="match status" value="1"/>
</dbReference>
<gene>
    <name evidence="13" type="ORF">GTH32_08535</name>
</gene>
<evidence type="ECO:0000256" key="5">
    <source>
        <dbReference type="ARBA" id="ARBA00022989"/>
    </source>
</evidence>
<accession>A0A7X5LKV5</accession>
<evidence type="ECO:0000313" key="14">
    <source>
        <dbReference type="Proteomes" id="UP000470213"/>
    </source>
</evidence>
<dbReference type="CDD" id="cd11386">
    <property type="entry name" value="MCP_signal"/>
    <property type="match status" value="1"/>
</dbReference>
<dbReference type="InterPro" id="IPR033479">
    <property type="entry name" value="dCache_1"/>
</dbReference>
<dbReference type="Pfam" id="PF02743">
    <property type="entry name" value="dCache_1"/>
    <property type="match status" value="1"/>
</dbReference>
<dbReference type="PROSITE" id="PS50885">
    <property type="entry name" value="HAMP"/>
    <property type="match status" value="1"/>
</dbReference>
<dbReference type="RefSeq" id="WP_163084813.1">
    <property type="nucleotide sequence ID" value="NZ_JAAAWN010000009.1"/>
</dbReference>
<dbReference type="SMART" id="SM00283">
    <property type="entry name" value="MA"/>
    <property type="match status" value="1"/>
</dbReference>
<evidence type="ECO:0000256" key="10">
    <source>
        <dbReference type="SAM" id="Phobius"/>
    </source>
</evidence>
<name>A0A7X5LKV5_9ALTE</name>
<keyword evidence="14" id="KW-1185">Reference proteome</keyword>
<comment type="similarity">
    <text evidence="8">Belongs to the methyl-accepting chemotaxis (MCP) protein family.</text>
</comment>
<protein>
    <submittedName>
        <fullName evidence="13">HAMP domain-containing protein</fullName>
    </submittedName>
</protein>
<keyword evidence="2" id="KW-1003">Cell membrane</keyword>
<dbReference type="GO" id="GO:0006935">
    <property type="term" value="P:chemotaxis"/>
    <property type="evidence" value="ECO:0007669"/>
    <property type="project" value="UniProtKB-KW"/>
</dbReference>
<comment type="subcellular location">
    <subcellularLocation>
        <location evidence="1">Cell membrane</location>
        <topology evidence="1">Multi-pass membrane protein</topology>
    </subcellularLocation>
</comment>
<feature type="transmembrane region" description="Helical" evidence="10">
    <location>
        <begin position="277"/>
        <end position="299"/>
    </location>
</feature>
<dbReference type="Proteomes" id="UP000470213">
    <property type="component" value="Unassembled WGS sequence"/>
</dbReference>
<evidence type="ECO:0000256" key="1">
    <source>
        <dbReference type="ARBA" id="ARBA00004651"/>
    </source>
</evidence>